<protein>
    <recommendedName>
        <fullName evidence="2">beta-glucosidase</fullName>
        <ecNumber evidence="2">3.2.1.21</ecNumber>
    </recommendedName>
</protein>
<keyword evidence="4 7" id="KW-0326">Glycosidase</keyword>
<evidence type="ECO:0000313" key="9">
    <source>
        <dbReference type="EMBL" id="QXT61842.1"/>
    </source>
</evidence>
<dbReference type="PANTHER" id="PTHR10353:SF36">
    <property type="entry name" value="LP05116P"/>
    <property type="match status" value="1"/>
</dbReference>
<organism evidence="9 10">
    <name type="scientific">Tessaracoccus palaemonis</name>
    <dbReference type="NCBI Taxonomy" id="2829499"/>
    <lineage>
        <taxon>Bacteria</taxon>
        <taxon>Bacillati</taxon>
        <taxon>Actinomycetota</taxon>
        <taxon>Actinomycetes</taxon>
        <taxon>Propionibacteriales</taxon>
        <taxon>Propionibacteriaceae</taxon>
        <taxon>Tessaracoccus</taxon>
    </lineage>
</organism>
<evidence type="ECO:0000256" key="3">
    <source>
        <dbReference type="ARBA" id="ARBA00022801"/>
    </source>
</evidence>
<evidence type="ECO:0000256" key="4">
    <source>
        <dbReference type="ARBA" id="ARBA00023295"/>
    </source>
</evidence>
<dbReference type="EMBL" id="CP079216">
    <property type="protein sequence ID" value="QXT61842.1"/>
    <property type="molecule type" value="Genomic_DNA"/>
</dbReference>
<dbReference type="EC" id="3.2.1.21" evidence="2"/>
<evidence type="ECO:0000313" key="10">
    <source>
        <dbReference type="Proteomes" id="UP000824504"/>
    </source>
</evidence>
<accession>A0ABX8SEL3</accession>
<dbReference type="PANTHER" id="PTHR10353">
    <property type="entry name" value="GLYCOSYL HYDROLASE"/>
    <property type="match status" value="1"/>
</dbReference>
<dbReference type="Proteomes" id="UP000824504">
    <property type="component" value="Chromosome"/>
</dbReference>
<dbReference type="InterPro" id="IPR001360">
    <property type="entry name" value="Glyco_hydro_1"/>
</dbReference>
<evidence type="ECO:0000256" key="1">
    <source>
        <dbReference type="ARBA" id="ARBA00010838"/>
    </source>
</evidence>
<evidence type="ECO:0000256" key="6">
    <source>
        <dbReference type="RuleBase" id="RU003690"/>
    </source>
</evidence>
<dbReference type="RefSeq" id="WP_219080159.1">
    <property type="nucleotide sequence ID" value="NZ_CP079216.1"/>
</dbReference>
<sequence length="480" mass="52739">MRFPADFTWGAATAAFQIEGAAQEDGRTDSIWDAYCRAPGAVVDGDTGDVACDHYHRMPDDVALLADLGFRAYRFSTSWARVCPDGALPNAAGLDFYSRLVDELLAARIEPWLTLYHWDLPQALQEEGGWTNRATAERFADYAEATYRALGGRVRNWTTLNEPWCSTFLSYAGGEHAPGHTDPREAAAAVHVILLAHGLACQRLRAVADEMGWELNLGITLNFSAPIPADPDDDGCLEAARRIDGATARVFLDPLFKGSYPDDVLDDMAEAGLGENIQEGDLEIIGERLDFLGVNFYNAVAVAPPADGGPWGGSHPDDGLTYTGPGGRPRRSPWVGSERVQVVDRGLPKTAMGWEVHGPDIGRLLVDLHEGWTGEVGIPLYVTENGAAYDDQPDADGFVDDSSDRGAYYRQHLAAVAEAIERGADVRGYFAWSLMDNFEWAFGYSRRFGIVRVDYETQRRTPKWSARWFGRVIEAGELVD</sequence>
<evidence type="ECO:0000256" key="7">
    <source>
        <dbReference type="RuleBase" id="RU004468"/>
    </source>
</evidence>
<name>A0ABX8SEL3_9ACTN</name>
<comment type="similarity">
    <text evidence="1 6">Belongs to the glycosyl hydrolase 1 family.</text>
</comment>
<evidence type="ECO:0000256" key="5">
    <source>
        <dbReference type="PROSITE-ProRule" id="PRU10055"/>
    </source>
</evidence>
<feature type="active site" description="Nucleophile" evidence="5">
    <location>
        <position position="384"/>
    </location>
</feature>
<feature type="region of interest" description="Disordered" evidence="8">
    <location>
        <begin position="308"/>
        <end position="335"/>
    </location>
</feature>
<gene>
    <name evidence="9" type="ORF">KDB89_08550</name>
</gene>
<dbReference type="InterPro" id="IPR018120">
    <property type="entry name" value="Glyco_hydro_1_AS"/>
</dbReference>
<dbReference type="InterPro" id="IPR033132">
    <property type="entry name" value="GH_1_N_CS"/>
</dbReference>
<evidence type="ECO:0000256" key="8">
    <source>
        <dbReference type="SAM" id="MobiDB-lite"/>
    </source>
</evidence>
<dbReference type="Pfam" id="PF00232">
    <property type="entry name" value="Glyco_hydro_1"/>
    <property type="match status" value="1"/>
</dbReference>
<keyword evidence="3 7" id="KW-0378">Hydrolase</keyword>
<proteinExistence type="inferred from homology"/>
<evidence type="ECO:0000256" key="2">
    <source>
        <dbReference type="ARBA" id="ARBA00012744"/>
    </source>
</evidence>
<dbReference type="PROSITE" id="PS00653">
    <property type="entry name" value="GLYCOSYL_HYDROL_F1_2"/>
    <property type="match status" value="1"/>
</dbReference>
<keyword evidence="10" id="KW-1185">Reference proteome</keyword>
<reference evidence="9 10" key="1">
    <citation type="submission" date="2021-07" db="EMBL/GenBank/DDBJ databases">
        <title>complete genome sequencing of Tessaracoccus sp.J1M15.</title>
        <authorList>
            <person name="Bae J.-W."/>
            <person name="Kim D.-y."/>
        </authorList>
    </citation>
    <scope>NUCLEOTIDE SEQUENCE [LARGE SCALE GENOMIC DNA]</scope>
    <source>
        <strain evidence="9 10">J1M15</strain>
    </source>
</reference>
<dbReference type="PROSITE" id="PS00572">
    <property type="entry name" value="GLYCOSYL_HYDROL_F1_1"/>
    <property type="match status" value="1"/>
</dbReference>